<keyword evidence="2" id="KW-1185">Reference proteome</keyword>
<dbReference type="Proteomes" id="UP000267289">
    <property type="component" value="Unassembled WGS sequence"/>
</dbReference>
<dbReference type="RefSeq" id="WP_075544733.1">
    <property type="nucleotide sequence ID" value="NZ_UPHQ01000309.1"/>
</dbReference>
<dbReference type="EMBL" id="UPHQ01000309">
    <property type="protein sequence ID" value="VBA45908.1"/>
    <property type="molecule type" value="Genomic_DNA"/>
</dbReference>
<organism evidence="1 2">
    <name type="scientific">Mycobacterium innocens</name>
    <dbReference type="NCBI Taxonomy" id="2341083"/>
    <lineage>
        <taxon>Bacteria</taxon>
        <taxon>Bacillati</taxon>
        <taxon>Actinomycetota</taxon>
        <taxon>Actinomycetes</taxon>
        <taxon>Mycobacteriales</taxon>
        <taxon>Mycobacteriaceae</taxon>
        <taxon>Mycobacterium</taxon>
    </lineage>
</organism>
<dbReference type="OrthoDB" id="4578687at2"/>
<accession>A0A498QL25</accession>
<evidence type="ECO:0000313" key="2">
    <source>
        <dbReference type="Proteomes" id="UP000267289"/>
    </source>
</evidence>
<evidence type="ECO:0008006" key="3">
    <source>
        <dbReference type="Google" id="ProtNLM"/>
    </source>
</evidence>
<protein>
    <recommendedName>
        <fullName evidence="3">AttH domain-containing protein</fullName>
    </recommendedName>
</protein>
<gene>
    <name evidence="1" type="ORF">LAUMK13_05555</name>
</gene>
<proteinExistence type="predicted"/>
<sequence>MVDNHIRTSGHYGFQPVATLIEPTASAHWNDVAGLKMDMQYFYGSVRSETGDYWWPIRGFYRERARFLHLSESKIGGDFVYATDETSSYGGPVEHRQSDGRWEVVTPQGAALMAVDDHRMEWNDGTELSMTGELVGPGLQFFTPDADDPMAYTSRLFKTTGTIKGVPVTGLVFHDSMHSKPGKRFMSGPVITKLEAAWVAFATEFEDGAVHSGHLIHGTEDFNLMIVHRSDGPPLIAHDIVVAAELDGEPESESAYPAMVSYIGGGETWLWEAAPGGRCPVRKDLLAGHRWRQGWVHHVDEKRRPKTTEALMETYNGRLVETGALRQQIAH</sequence>
<reference evidence="1 2" key="1">
    <citation type="submission" date="2018-09" db="EMBL/GenBank/DDBJ databases">
        <authorList>
            <person name="Tagini F."/>
        </authorList>
    </citation>
    <scope>NUCLEOTIDE SEQUENCE [LARGE SCALE GENOMIC DNA]</scope>
    <source>
        <strain evidence="1 2">MK13</strain>
    </source>
</reference>
<evidence type="ECO:0000313" key="1">
    <source>
        <dbReference type="EMBL" id="VBA45908.1"/>
    </source>
</evidence>
<dbReference type="AlphaFoldDB" id="A0A498QL25"/>
<name>A0A498QL25_9MYCO</name>